<accession>A0A815KY78</accession>
<gene>
    <name evidence="1" type="ORF">BJG266_LOCUS19453</name>
    <name evidence="2" type="ORF">QVE165_LOCUS36806</name>
</gene>
<comment type="caution">
    <text evidence="2">The sequence shown here is derived from an EMBL/GenBank/DDBJ whole genome shotgun (WGS) entry which is preliminary data.</text>
</comment>
<evidence type="ECO:0000313" key="2">
    <source>
        <dbReference type="EMBL" id="CAF1401731.1"/>
    </source>
</evidence>
<name>A0A815KY78_9BILA</name>
<dbReference type="EMBL" id="CAJNOM010000374">
    <property type="protein sequence ID" value="CAF1401731.1"/>
    <property type="molecule type" value="Genomic_DNA"/>
</dbReference>
<protein>
    <submittedName>
        <fullName evidence="2">Uncharacterized protein</fullName>
    </submittedName>
</protein>
<reference evidence="2" key="1">
    <citation type="submission" date="2021-02" db="EMBL/GenBank/DDBJ databases">
        <authorList>
            <person name="Nowell W R."/>
        </authorList>
    </citation>
    <scope>NUCLEOTIDE SEQUENCE</scope>
</reference>
<dbReference type="Proteomes" id="UP000663877">
    <property type="component" value="Unassembled WGS sequence"/>
</dbReference>
<sequence>MCDLAADYYENFFKSPDNIYHPHPYTDAPDVEWENYLEIIPPATVEEVVDVIIIDIGKKVDPRIRGDQLNVQRNLQEPASYVGQHHSIVPLLDENLLVRNSHQILLPIEERAYIHSSV</sequence>
<dbReference type="EMBL" id="CAJNOI010000104">
    <property type="protein sequence ID" value="CAF1066304.1"/>
    <property type="molecule type" value="Genomic_DNA"/>
</dbReference>
<organism evidence="2 3">
    <name type="scientific">Adineta steineri</name>
    <dbReference type="NCBI Taxonomy" id="433720"/>
    <lineage>
        <taxon>Eukaryota</taxon>
        <taxon>Metazoa</taxon>
        <taxon>Spiralia</taxon>
        <taxon>Gnathifera</taxon>
        <taxon>Rotifera</taxon>
        <taxon>Eurotatoria</taxon>
        <taxon>Bdelloidea</taxon>
        <taxon>Adinetida</taxon>
        <taxon>Adinetidae</taxon>
        <taxon>Adineta</taxon>
    </lineage>
</organism>
<proteinExistence type="predicted"/>
<dbReference type="Proteomes" id="UP000663832">
    <property type="component" value="Unassembled WGS sequence"/>
</dbReference>
<evidence type="ECO:0000313" key="1">
    <source>
        <dbReference type="EMBL" id="CAF1066304.1"/>
    </source>
</evidence>
<dbReference type="AlphaFoldDB" id="A0A815KY78"/>
<dbReference type="OrthoDB" id="416454at2759"/>
<evidence type="ECO:0000313" key="3">
    <source>
        <dbReference type="Proteomes" id="UP000663832"/>
    </source>
</evidence>
<keyword evidence="3" id="KW-1185">Reference proteome</keyword>